<dbReference type="Ensembl" id="ENSSTUT00000082683.1">
    <property type="protein sequence ID" value="ENSSTUP00000077638.1"/>
    <property type="gene ID" value="ENSSTUG00000034240.1"/>
</dbReference>
<accession>A0A674C2T5</accession>
<evidence type="ECO:0000313" key="1">
    <source>
        <dbReference type="Ensembl" id="ENSSTUP00000077638.1"/>
    </source>
</evidence>
<organism evidence="1 2">
    <name type="scientific">Salmo trutta</name>
    <name type="common">Brown trout</name>
    <dbReference type="NCBI Taxonomy" id="8032"/>
    <lineage>
        <taxon>Eukaryota</taxon>
        <taxon>Metazoa</taxon>
        <taxon>Chordata</taxon>
        <taxon>Craniata</taxon>
        <taxon>Vertebrata</taxon>
        <taxon>Euteleostomi</taxon>
        <taxon>Actinopterygii</taxon>
        <taxon>Neopterygii</taxon>
        <taxon>Teleostei</taxon>
        <taxon>Protacanthopterygii</taxon>
        <taxon>Salmoniformes</taxon>
        <taxon>Salmonidae</taxon>
        <taxon>Salmoninae</taxon>
        <taxon>Salmo</taxon>
    </lineage>
</organism>
<evidence type="ECO:0000313" key="2">
    <source>
        <dbReference type="Proteomes" id="UP000472277"/>
    </source>
</evidence>
<keyword evidence="2" id="KW-1185">Reference proteome</keyword>
<dbReference type="Proteomes" id="UP000472277">
    <property type="component" value="Chromosome 11"/>
</dbReference>
<reference evidence="1" key="2">
    <citation type="submission" date="2025-09" db="UniProtKB">
        <authorList>
            <consortium name="Ensembl"/>
        </authorList>
    </citation>
    <scope>IDENTIFICATION</scope>
</reference>
<dbReference type="AlphaFoldDB" id="A0A674C2T5"/>
<proteinExistence type="predicted"/>
<protein>
    <submittedName>
        <fullName evidence="1">Uncharacterized protein</fullName>
    </submittedName>
</protein>
<name>A0A674C2T5_SALTR</name>
<dbReference type="InParanoid" id="A0A674C2T5"/>
<reference evidence="1" key="1">
    <citation type="submission" date="2025-08" db="UniProtKB">
        <authorList>
            <consortium name="Ensembl"/>
        </authorList>
    </citation>
    <scope>IDENTIFICATION</scope>
</reference>
<sequence>SQYTHKIHNDKSAQDLRLGRRFTFQQDNDHSTQPRQLRSVKYWTGRLAVLPNSLKRHSRLMVDKNIQFSGNSSGVS</sequence>